<gene>
    <name evidence="4" type="ORF">H9654_04385</name>
</gene>
<dbReference type="InterPro" id="IPR051686">
    <property type="entry name" value="Lipoprotein_DolP"/>
</dbReference>
<dbReference type="RefSeq" id="WP_191769350.1">
    <property type="nucleotide sequence ID" value="NZ_JACSQS010000003.1"/>
</dbReference>
<reference evidence="4 5" key="1">
    <citation type="submission" date="2020-08" db="EMBL/GenBank/DDBJ databases">
        <title>A Genomic Blueprint of the Chicken Gut Microbiome.</title>
        <authorList>
            <person name="Gilroy R."/>
            <person name="Ravi A."/>
            <person name="Getino M."/>
            <person name="Pursley I."/>
            <person name="Horton D.L."/>
            <person name="Alikhan N.-F."/>
            <person name="Baker D."/>
            <person name="Gharbi K."/>
            <person name="Hall N."/>
            <person name="Watson M."/>
            <person name="Adriaenssens E.M."/>
            <person name="Foster-Nyarko E."/>
            <person name="Jarju S."/>
            <person name="Secka A."/>
            <person name="Antonio M."/>
            <person name="Oren A."/>
            <person name="Chaudhuri R."/>
            <person name="La Ragione R.M."/>
            <person name="Hildebrand F."/>
            <person name="Pallen M.J."/>
        </authorList>
    </citation>
    <scope>NUCLEOTIDE SEQUENCE [LARGE SCALE GENOMIC DNA]</scope>
    <source>
        <strain evidence="4 5">Sa5BUN4</strain>
    </source>
</reference>
<evidence type="ECO:0000256" key="1">
    <source>
        <dbReference type="SAM" id="MobiDB-lite"/>
    </source>
</evidence>
<dbReference type="EMBL" id="JACSQS010000003">
    <property type="protein sequence ID" value="MBD7953440.1"/>
    <property type="molecule type" value="Genomic_DNA"/>
</dbReference>
<feature type="compositionally biased region" description="Basic and acidic residues" evidence="1">
    <location>
        <begin position="38"/>
        <end position="48"/>
    </location>
</feature>
<proteinExistence type="predicted"/>
<dbReference type="PROSITE" id="PS50914">
    <property type="entry name" value="BON"/>
    <property type="match status" value="1"/>
</dbReference>
<evidence type="ECO:0000313" key="4">
    <source>
        <dbReference type="EMBL" id="MBD7953440.1"/>
    </source>
</evidence>
<keyword evidence="2" id="KW-0732">Signal</keyword>
<comment type="caution">
    <text evidence="4">The sequence shown here is derived from an EMBL/GenBank/DDBJ whole genome shotgun (WGS) entry which is preliminary data.</text>
</comment>
<feature type="chain" id="PRO_5036482117" evidence="2">
    <location>
        <begin position="26"/>
        <end position="126"/>
    </location>
</feature>
<dbReference type="Proteomes" id="UP000636938">
    <property type="component" value="Unassembled WGS sequence"/>
</dbReference>
<evidence type="ECO:0000313" key="5">
    <source>
        <dbReference type="Proteomes" id="UP000636938"/>
    </source>
</evidence>
<name>A0A8X8K1Z2_9GAMM</name>
<keyword evidence="5" id="KW-1185">Reference proteome</keyword>
<dbReference type="Gene3D" id="3.30.1340.30">
    <property type="match status" value="1"/>
</dbReference>
<evidence type="ECO:0000256" key="2">
    <source>
        <dbReference type="SAM" id="SignalP"/>
    </source>
</evidence>
<feature type="domain" description="BON" evidence="3">
    <location>
        <begin position="52"/>
        <end position="121"/>
    </location>
</feature>
<accession>A0A8X8K1Z2</accession>
<dbReference type="InterPro" id="IPR014004">
    <property type="entry name" value="Transpt-assoc_nodulatn_dom_bac"/>
</dbReference>
<dbReference type="SMART" id="SM00749">
    <property type="entry name" value="BON"/>
    <property type="match status" value="1"/>
</dbReference>
<dbReference type="InterPro" id="IPR007055">
    <property type="entry name" value="BON_dom"/>
</dbReference>
<protein>
    <submittedName>
        <fullName evidence="4">BON domain-containing protein</fullName>
    </submittedName>
</protein>
<evidence type="ECO:0000259" key="3">
    <source>
        <dbReference type="PROSITE" id="PS50914"/>
    </source>
</evidence>
<dbReference type="AlphaFoldDB" id="A0A8X8K1Z2"/>
<organism evidence="4 5">
    <name type="scientific">Stenotrophomonas lacuserhaii</name>
    <dbReference type="NCBI Taxonomy" id="2760084"/>
    <lineage>
        <taxon>Bacteria</taxon>
        <taxon>Pseudomonadati</taxon>
        <taxon>Pseudomonadota</taxon>
        <taxon>Gammaproteobacteria</taxon>
        <taxon>Lysobacterales</taxon>
        <taxon>Lysobacteraceae</taxon>
        <taxon>Stenotrophomonas</taxon>
    </lineage>
</organism>
<dbReference type="Pfam" id="PF04972">
    <property type="entry name" value="BON"/>
    <property type="match status" value="1"/>
</dbReference>
<dbReference type="PANTHER" id="PTHR34606:SF15">
    <property type="entry name" value="BON DOMAIN-CONTAINING PROTEIN"/>
    <property type="match status" value="1"/>
</dbReference>
<dbReference type="PANTHER" id="PTHR34606">
    <property type="entry name" value="BON DOMAIN-CONTAINING PROTEIN"/>
    <property type="match status" value="1"/>
</dbReference>
<sequence>MKTNSKLLTATIGLGMLLAAPLAMANDPAKKGGTMAQDRTHAATHDSNEPVTDTWITTKVKGDLAVSSNVPATDISVTTVNGVVTLQGNVANKAEHDKAVNTAKGIKGVTRVDSSQLKVAGTASMK</sequence>
<feature type="region of interest" description="Disordered" evidence="1">
    <location>
        <begin position="27"/>
        <end position="54"/>
    </location>
</feature>
<feature type="signal peptide" evidence="2">
    <location>
        <begin position="1"/>
        <end position="25"/>
    </location>
</feature>